<feature type="non-terminal residue" evidence="1">
    <location>
        <position position="1"/>
    </location>
</feature>
<organism evidence="1">
    <name type="scientific">marine metagenome</name>
    <dbReference type="NCBI Taxonomy" id="408172"/>
    <lineage>
        <taxon>unclassified sequences</taxon>
        <taxon>metagenomes</taxon>
        <taxon>ecological metagenomes</taxon>
    </lineage>
</organism>
<proteinExistence type="predicted"/>
<sequence length="204" mass="22429">SVVHAQDTTDFDFNRLSLRGLGIDIGYVYPTRAERAVSYGGRFDMGYAQPGLRVVPHVSYWSSPLLANEITEFENRIAALVAGQTGDPPPQLSLGPIDWQDVAFGVDTHVVWDTPFDLLTYGGLGVTAHVLKGYGDAILGTFIDELLDTVTAGFNLHFGAEYPVTSRFRAYSIAKYEVLSDLQLFNLRVGWQIMTGPNAPGEER</sequence>
<evidence type="ECO:0000313" key="1">
    <source>
        <dbReference type="EMBL" id="SVD20004.1"/>
    </source>
</evidence>
<name>A0A382TCY9_9ZZZZ</name>
<accession>A0A382TCY9</accession>
<gene>
    <name evidence="1" type="ORF">METZ01_LOCUS372858</name>
</gene>
<evidence type="ECO:0008006" key="2">
    <source>
        <dbReference type="Google" id="ProtNLM"/>
    </source>
</evidence>
<dbReference type="AlphaFoldDB" id="A0A382TCY9"/>
<reference evidence="1" key="1">
    <citation type="submission" date="2018-05" db="EMBL/GenBank/DDBJ databases">
        <authorList>
            <person name="Lanie J.A."/>
            <person name="Ng W.-L."/>
            <person name="Kazmierczak K.M."/>
            <person name="Andrzejewski T.M."/>
            <person name="Davidsen T.M."/>
            <person name="Wayne K.J."/>
            <person name="Tettelin H."/>
            <person name="Glass J.I."/>
            <person name="Rusch D."/>
            <person name="Podicherti R."/>
            <person name="Tsui H.-C.T."/>
            <person name="Winkler M.E."/>
        </authorList>
    </citation>
    <scope>NUCLEOTIDE SEQUENCE</scope>
</reference>
<dbReference type="EMBL" id="UINC01135700">
    <property type="protein sequence ID" value="SVD20004.1"/>
    <property type="molecule type" value="Genomic_DNA"/>
</dbReference>
<protein>
    <recommendedName>
        <fullName evidence="2">Outer membrane protein beta-barrel domain-containing protein</fullName>
    </recommendedName>
</protein>